<dbReference type="InterPro" id="IPR007867">
    <property type="entry name" value="GMC_OxRtase_C"/>
</dbReference>
<dbReference type="InterPro" id="IPR036188">
    <property type="entry name" value="FAD/NAD-bd_sf"/>
</dbReference>
<comment type="caution">
    <text evidence="3">The sequence shown here is derived from an EMBL/GenBank/DDBJ whole genome shotgun (WGS) entry which is preliminary data.</text>
</comment>
<organism evidence="3 4">
    <name type="scientific">Timema podura</name>
    <name type="common">Walking stick</name>
    <dbReference type="NCBI Taxonomy" id="61482"/>
    <lineage>
        <taxon>Eukaryota</taxon>
        <taxon>Metazoa</taxon>
        <taxon>Ecdysozoa</taxon>
        <taxon>Arthropoda</taxon>
        <taxon>Hexapoda</taxon>
        <taxon>Insecta</taxon>
        <taxon>Pterygota</taxon>
        <taxon>Neoptera</taxon>
        <taxon>Polyneoptera</taxon>
        <taxon>Phasmatodea</taxon>
        <taxon>Timematodea</taxon>
        <taxon>Timematoidea</taxon>
        <taxon>Timematidae</taxon>
        <taxon>Timema</taxon>
    </lineage>
</organism>
<dbReference type="Gene3D" id="3.50.50.60">
    <property type="entry name" value="FAD/NAD(P)-binding domain"/>
    <property type="match status" value="2"/>
</dbReference>
<sequence length="215" mass="23803">MKNEFISYYIVIAKKEVILSAGAINSPQLLMLSGIGLKTVLDDFGKALILDFTCRITSLPKSRGRVKLGSNDPLTNALIYSNYFAEESDIQLLIKGLTIGAKLSRTNALINKGYDLITDLLPGCKSFTFGTEHYWMCALRTNTKSINHPVGTCKMGLYNDTDAVVDPQRMIYGIVKFRVVDASIIPVIPRGNIIVPTIIIIEKGADMIKNKWQKS</sequence>
<gene>
    <name evidence="3" type="ORF">TPAB3V08_LOCUS5948</name>
</gene>
<dbReference type="PROSITE" id="PS00624">
    <property type="entry name" value="GMC_OXRED_2"/>
    <property type="match status" value="1"/>
</dbReference>
<keyword evidence="4" id="KW-1185">Reference proteome</keyword>
<dbReference type="InterPro" id="IPR012132">
    <property type="entry name" value="GMC_OxRdtase"/>
</dbReference>
<dbReference type="Proteomes" id="UP001153148">
    <property type="component" value="Unassembled WGS sequence"/>
</dbReference>
<protein>
    <recommendedName>
        <fullName evidence="2">Glucose-methanol-choline oxidoreductase N-terminal domain-containing protein</fullName>
    </recommendedName>
</protein>
<dbReference type="PANTHER" id="PTHR11552:SF227">
    <property type="entry name" value="GLUCOSE DEHYDROGENASE [FAD, QUINONE]-LIKE PROTEIN"/>
    <property type="match status" value="1"/>
</dbReference>
<feature type="domain" description="Glucose-methanol-choline oxidoreductase N-terminal" evidence="2">
    <location>
        <begin position="22"/>
        <end position="36"/>
    </location>
</feature>
<dbReference type="Gene3D" id="3.30.560.10">
    <property type="entry name" value="Glucose Oxidase, domain 3"/>
    <property type="match status" value="1"/>
</dbReference>
<dbReference type="InterPro" id="IPR000172">
    <property type="entry name" value="GMC_OxRdtase_N"/>
</dbReference>
<dbReference type="SUPFAM" id="SSF51905">
    <property type="entry name" value="FAD/NAD(P)-binding domain"/>
    <property type="match status" value="1"/>
</dbReference>
<evidence type="ECO:0000313" key="3">
    <source>
        <dbReference type="EMBL" id="CAG2058982.1"/>
    </source>
</evidence>
<proteinExistence type="inferred from homology"/>
<name>A0ABN7NVX4_TIMPD</name>
<dbReference type="SUPFAM" id="SSF54373">
    <property type="entry name" value="FAD-linked reductases, C-terminal domain"/>
    <property type="match status" value="1"/>
</dbReference>
<comment type="similarity">
    <text evidence="1">Belongs to the GMC oxidoreductase family.</text>
</comment>
<dbReference type="EMBL" id="CAJPIN010008439">
    <property type="protein sequence ID" value="CAG2058982.1"/>
    <property type="molecule type" value="Genomic_DNA"/>
</dbReference>
<reference evidence="3" key="1">
    <citation type="submission" date="2021-03" db="EMBL/GenBank/DDBJ databases">
        <authorList>
            <person name="Tran Van P."/>
        </authorList>
    </citation>
    <scope>NUCLEOTIDE SEQUENCE</scope>
</reference>
<evidence type="ECO:0000256" key="1">
    <source>
        <dbReference type="ARBA" id="ARBA00010790"/>
    </source>
</evidence>
<dbReference type="Pfam" id="PF00732">
    <property type="entry name" value="GMC_oxred_N"/>
    <property type="match status" value="1"/>
</dbReference>
<accession>A0ABN7NVX4</accession>
<dbReference type="PANTHER" id="PTHR11552">
    <property type="entry name" value="GLUCOSE-METHANOL-CHOLINE GMC OXIDOREDUCTASE"/>
    <property type="match status" value="1"/>
</dbReference>
<evidence type="ECO:0000259" key="2">
    <source>
        <dbReference type="PROSITE" id="PS00624"/>
    </source>
</evidence>
<evidence type="ECO:0000313" key="4">
    <source>
        <dbReference type="Proteomes" id="UP001153148"/>
    </source>
</evidence>
<dbReference type="Pfam" id="PF05199">
    <property type="entry name" value="GMC_oxred_C"/>
    <property type="match status" value="1"/>
</dbReference>